<feature type="domain" description="CSC1/OSCA1-like cytosolic" evidence="13">
    <location>
        <begin position="193"/>
        <end position="370"/>
    </location>
</feature>
<evidence type="ECO:0000259" key="13">
    <source>
        <dbReference type="Pfam" id="PF14703"/>
    </source>
</evidence>
<organism evidence="14 15">
    <name type="scientific">Nadsonia fulvescens var. elongata DSM 6958</name>
    <dbReference type="NCBI Taxonomy" id="857566"/>
    <lineage>
        <taxon>Eukaryota</taxon>
        <taxon>Fungi</taxon>
        <taxon>Dikarya</taxon>
        <taxon>Ascomycota</taxon>
        <taxon>Saccharomycotina</taxon>
        <taxon>Dipodascomycetes</taxon>
        <taxon>Dipodascales</taxon>
        <taxon>Dipodascales incertae sedis</taxon>
        <taxon>Nadsonia</taxon>
    </lineage>
</organism>
<evidence type="ECO:0000256" key="5">
    <source>
        <dbReference type="ARBA" id="ARBA00022989"/>
    </source>
</evidence>
<evidence type="ECO:0000256" key="2">
    <source>
        <dbReference type="ARBA" id="ARBA00007779"/>
    </source>
</evidence>
<comment type="subcellular location">
    <subcellularLocation>
        <location evidence="1">Membrane</location>
        <topology evidence="1">Multi-pass membrane protein</topology>
    </subcellularLocation>
</comment>
<feature type="domain" description="10TM putative phosphate transporter extracellular tail" evidence="11">
    <location>
        <begin position="788"/>
        <end position="874"/>
    </location>
</feature>
<feature type="transmembrane region" description="Helical" evidence="9">
    <location>
        <begin position="16"/>
        <end position="37"/>
    </location>
</feature>
<feature type="domain" description="CSC1/OSCA1-like N-terminal transmembrane" evidence="12">
    <location>
        <begin position="16"/>
        <end position="170"/>
    </location>
</feature>
<dbReference type="OrthoDB" id="1076608at2759"/>
<evidence type="ECO:0000313" key="15">
    <source>
        <dbReference type="Proteomes" id="UP000095009"/>
    </source>
</evidence>
<feature type="transmembrane region" description="Helical" evidence="9">
    <location>
        <begin position="568"/>
        <end position="588"/>
    </location>
</feature>
<dbReference type="GO" id="GO:0005886">
    <property type="term" value="C:plasma membrane"/>
    <property type="evidence" value="ECO:0007669"/>
    <property type="project" value="TreeGrafter"/>
</dbReference>
<keyword evidence="5 9" id="KW-1133">Transmembrane helix</keyword>
<dbReference type="STRING" id="857566.A0A1E3PFZ1"/>
<keyword evidence="4 9" id="KW-0812">Transmembrane</keyword>
<evidence type="ECO:0000259" key="11">
    <source>
        <dbReference type="Pfam" id="PF12621"/>
    </source>
</evidence>
<feature type="coiled-coil region" evidence="7">
    <location>
        <begin position="223"/>
        <end position="257"/>
    </location>
</feature>
<dbReference type="InterPro" id="IPR022257">
    <property type="entry name" value="PHM7_ext"/>
</dbReference>
<name>A0A1E3PFZ1_9ASCO</name>
<dbReference type="Proteomes" id="UP000095009">
    <property type="component" value="Unassembled WGS sequence"/>
</dbReference>
<evidence type="ECO:0000256" key="3">
    <source>
        <dbReference type="ARBA" id="ARBA00022448"/>
    </source>
</evidence>
<keyword evidence="3" id="KW-0813">Transport</keyword>
<dbReference type="InterPro" id="IPR032880">
    <property type="entry name" value="CSC1/OSCA1-like_N"/>
</dbReference>
<dbReference type="Pfam" id="PF02714">
    <property type="entry name" value="RSN1_7TM"/>
    <property type="match status" value="1"/>
</dbReference>
<dbReference type="PANTHER" id="PTHR13018">
    <property type="entry name" value="PROBABLE MEMBRANE PROTEIN DUF221-RELATED"/>
    <property type="match status" value="1"/>
</dbReference>
<feature type="transmembrane region" description="Helical" evidence="9">
    <location>
        <begin position="149"/>
        <end position="168"/>
    </location>
</feature>
<dbReference type="Pfam" id="PF14703">
    <property type="entry name" value="PHM7_cyt"/>
    <property type="match status" value="1"/>
</dbReference>
<keyword evidence="7" id="KW-0175">Coiled coil</keyword>
<feature type="transmembrane region" description="Helical" evidence="9">
    <location>
        <begin position="634"/>
        <end position="656"/>
    </location>
</feature>
<dbReference type="GO" id="GO:0005227">
    <property type="term" value="F:calcium-activated cation channel activity"/>
    <property type="evidence" value="ECO:0007669"/>
    <property type="project" value="InterPro"/>
</dbReference>
<dbReference type="PANTHER" id="PTHR13018:SF26">
    <property type="entry name" value="DOMAIN PROTEIN, PUTATIVE (AFU_ORTHOLOGUE AFUA_5G10920)-RELATED"/>
    <property type="match status" value="1"/>
</dbReference>
<comment type="similarity">
    <text evidence="2">Belongs to the CSC1 (TC 1.A.17) family.</text>
</comment>
<gene>
    <name evidence="14" type="ORF">NADFUDRAFT_83834</name>
</gene>
<feature type="transmembrane region" description="Helical" evidence="9">
    <location>
        <begin position="382"/>
        <end position="409"/>
    </location>
</feature>
<evidence type="ECO:0000256" key="1">
    <source>
        <dbReference type="ARBA" id="ARBA00004141"/>
    </source>
</evidence>
<proteinExistence type="inferred from homology"/>
<dbReference type="EMBL" id="KV454412">
    <property type="protein sequence ID" value="ODQ64315.1"/>
    <property type="molecule type" value="Genomic_DNA"/>
</dbReference>
<evidence type="ECO:0000256" key="9">
    <source>
        <dbReference type="SAM" id="Phobius"/>
    </source>
</evidence>
<feature type="domain" description="CSC1/OSCA1-like 7TM region" evidence="10">
    <location>
        <begin position="384"/>
        <end position="652"/>
    </location>
</feature>
<feature type="transmembrane region" description="Helical" evidence="9">
    <location>
        <begin position="522"/>
        <end position="547"/>
    </location>
</feature>
<sequence length="900" mass="101065">MAETDSNKLGSSLQQMVTMMITNGIILAAFLIAYLLIRNYKENKRIYQPRSFVPTVPEELKTKPVPVNPIQWFKGLLTKPDDQILLETGLDGYFFVRYLRIFTTICLAGCLFFWPILFPINATGDAQGVSGLDILAFGKVNSNGQSNRFYAHVLMSWLFFGSILFVLYRELVYYVNLRQVILTSPAYASKASARTIMLASVPAPFLTEEGLRSLFAGVKHVWINRAQKELIQKVNERSKLSNKLEVAENKLIQMALKNKFKAEKKGQPIEGNKICDFVLDKKRPTHKLKFLIGDKVDTIDYAREKIADLNEEIAELQAHYDTAPPQNSAFIMFDTQEQAQTAFQVVCHHEAFHAAPRYIGIRPDEIVWSNARLIWWERLVKAAGALAFICALIIFWAVPVAFVGTISNIKYLTQKLPWLGFINNLPDVLLGLITALLPAILLAVLMALLPIILRLCAKIAGAPSKSKIEHTTQNYYFAFQVIQVFLITTISSTATAVIPKIIDNPSSAMNLLAEKLPVASNFYIAYFLLQGLTFPGGALLQIVPLILFKALGFIFDNTPRKKWTRYNILDSTAWGTIFPIYANLVVIALVYSTIAPLVLIFAALAFFLVYIAFLNNLTYTNMPSDDRGIYYPRAIYQTFTGIYLNEVCMLGLYVVSKSYGPIVLQAILLGVTVFVHINLEKAIDPLLTVLPRDMTRWDRISNGDKSSNDGAGKFSDTTPLMGDKSLYHDDSASHHPTDKFHDIDIEKTVEFPSGSNNTDNGRMDSNEGSMMENPESISPPKANAFMRFIQPYTYLSPHVLRETMLTSPHYHQKPAEIPFEEERLIYAHPAVNDDAPLIWIGKDPLGLGDTEAEQLNQAGVSATTTAAWFDIKENKKGKKKIEIRCGDLKEVPIWSGITRH</sequence>
<keyword evidence="6 9" id="KW-0472">Membrane</keyword>
<dbReference type="InterPro" id="IPR045122">
    <property type="entry name" value="Csc1-like"/>
</dbReference>
<dbReference type="Pfam" id="PF13967">
    <property type="entry name" value="RSN1_TM"/>
    <property type="match status" value="1"/>
</dbReference>
<dbReference type="InterPro" id="IPR027815">
    <property type="entry name" value="CSC1/OSCA1-like_cyt"/>
</dbReference>
<evidence type="ECO:0000256" key="8">
    <source>
        <dbReference type="SAM" id="MobiDB-lite"/>
    </source>
</evidence>
<dbReference type="Pfam" id="PF12621">
    <property type="entry name" value="PHM7_ext"/>
    <property type="match status" value="1"/>
</dbReference>
<dbReference type="InterPro" id="IPR003864">
    <property type="entry name" value="CSC1/OSCA1-like_7TM"/>
</dbReference>
<protein>
    <submittedName>
        <fullName evidence="14">DUF221-domain-containing protein</fullName>
    </submittedName>
</protein>
<feature type="transmembrane region" description="Helical" evidence="9">
    <location>
        <begin position="594"/>
        <end position="613"/>
    </location>
</feature>
<evidence type="ECO:0000259" key="10">
    <source>
        <dbReference type="Pfam" id="PF02714"/>
    </source>
</evidence>
<accession>A0A1E3PFZ1</accession>
<keyword evidence="15" id="KW-1185">Reference proteome</keyword>
<feature type="transmembrane region" description="Helical" evidence="9">
    <location>
        <begin position="98"/>
        <end position="117"/>
    </location>
</feature>
<evidence type="ECO:0000256" key="4">
    <source>
        <dbReference type="ARBA" id="ARBA00022692"/>
    </source>
</evidence>
<evidence type="ECO:0000256" key="7">
    <source>
        <dbReference type="SAM" id="Coils"/>
    </source>
</evidence>
<evidence type="ECO:0000256" key="6">
    <source>
        <dbReference type="ARBA" id="ARBA00023136"/>
    </source>
</evidence>
<reference evidence="14 15" key="1">
    <citation type="journal article" date="2016" name="Proc. Natl. Acad. Sci. U.S.A.">
        <title>Comparative genomics of biotechnologically important yeasts.</title>
        <authorList>
            <person name="Riley R."/>
            <person name="Haridas S."/>
            <person name="Wolfe K.H."/>
            <person name="Lopes M.R."/>
            <person name="Hittinger C.T."/>
            <person name="Goeker M."/>
            <person name="Salamov A.A."/>
            <person name="Wisecaver J.H."/>
            <person name="Long T.M."/>
            <person name="Calvey C.H."/>
            <person name="Aerts A.L."/>
            <person name="Barry K.W."/>
            <person name="Choi C."/>
            <person name="Clum A."/>
            <person name="Coughlan A.Y."/>
            <person name="Deshpande S."/>
            <person name="Douglass A.P."/>
            <person name="Hanson S.J."/>
            <person name="Klenk H.-P."/>
            <person name="LaButti K.M."/>
            <person name="Lapidus A."/>
            <person name="Lindquist E.A."/>
            <person name="Lipzen A.M."/>
            <person name="Meier-Kolthoff J.P."/>
            <person name="Ohm R.A."/>
            <person name="Otillar R.P."/>
            <person name="Pangilinan J.L."/>
            <person name="Peng Y."/>
            <person name="Rokas A."/>
            <person name="Rosa C.A."/>
            <person name="Scheuner C."/>
            <person name="Sibirny A.A."/>
            <person name="Slot J.C."/>
            <person name="Stielow J.B."/>
            <person name="Sun H."/>
            <person name="Kurtzman C.P."/>
            <person name="Blackwell M."/>
            <person name="Grigoriev I.V."/>
            <person name="Jeffries T.W."/>
        </authorList>
    </citation>
    <scope>NUCLEOTIDE SEQUENCE [LARGE SCALE GENOMIC DNA]</scope>
    <source>
        <strain evidence="14 15">DSM 6958</strain>
    </source>
</reference>
<feature type="region of interest" description="Disordered" evidence="8">
    <location>
        <begin position="750"/>
        <end position="775"/>
    </location>
</feature>
<evidence type="ECO:0000313" key="14">
    <source>
        <dbReference type="EMBL" id="ODQ64315.1"/>
    </source>
</evidence>
<evidence type="ECO:0000259" key="12">
    <source>
        <dbReference type="Pfam" id="PF13967"/>
    </source>
</evidence>
<feature type="transmembrane region" description="Helical" evidence="9">
    <location>
        <begin position="474"/>
        <end position="502"/>
    </location>
</feature>
<dbReference type="AlphaFoldDB" id="A0A1E3PFZ1"/>
<feature type="transmembrane region" description="Helical" evidence="9">
    <location>
        <begin position="429"/>
        <end position="453"/>
    </location>
</feature>